<sequence>MKTIWTIGHSTRSLEEFLILLNSFNIKTLVDVRHYPGSRKFPQFNKDSLEVSLPEYGIEYTHLVNLGGRRKPIPNSKNDAWRLDSFKGYADYMETETFQKSLKILEEIASEKNTAIMCAEAVWWSCHRSMISDILKVEGWTVLHIMGENKATEHPYTAPAKVVDGKLNYAATEKG</sequence>
<accession>I3YZP9</accession>
<dbReference type="PANTHER" id="PTHR39337">
    <property type="entry name" value="BLR5642 PROTEIN"/>
    <property type="match status" value="1"/>
</dbReference>
<reference evidence="1 2" key="1">
    <citation type="submission" date="2012-06" db="EMBL/GenBank/DDBJ databases">
        <title>The complete genome of Aequorivita sublithincola DSM 14238.</title>
        <authorList>
            <consortium name="US DOE Joint Genome Institute (JGI-PGF)"/>
            <person name="Lucas S."/>
            <person name="Copeland A."/>
            <person name="Lapidus A."/>
            <person name="Goodwin L."/>
            <person name="Pitluck S."/>
            <person name="Peters L."/>
            <person name="Munk A.C.C."/>
            <person name="Kyrpides N."/>
            <person name="Mavromatis K."/>
            <person name="Pagani I."/>
            <person name="Ivanova N."/>
            <person name="Ovchinnikova G."/>
            <person name="Zeytun A."/>
            <person name="Detter J.C."/>
            <person name="Han C."/>
            <person name="Land M."/>
            <person name="Hauser L."/>
            <person name="Markowitz V."/>
            <person name="Cheng J.-F."/>
            <person name="Hugenholtz P."/>
            <person name="Woyke T."/>
            <person name="Wu D."/>
            <person name="Tindall B."/>
            <person name="Faehnrich R."/>
            <person name="Brambilla E."/>
            <person name="Klenk H.-P."/>
            <person name="Eisen J.A."/>
        </authorList>
    </citation>
    <scope>NUCLEOTIDE SEQUENCE [LARGE SCALE GENOMIC DNA]</scope>
    <source>
        <strain evidence="2">DSM 14238 / LMG 21431 / ACAM 643 / 9-3</strain>
    </source>
</reference>
<dbReference type="EMBL" id="CP003280">
    <property type="protein sequence ID" value="AFL82467.1"/>
    <property type="molecule type" value="Genomic_DNA"/>
</dbReference>
<dbReference type="Proteomes" id="UP000006049">
    <property type="component" value="Chromosome"/>
</dbReference>
<dbReference type="Pfam" id="PF04343">
    <property type="entry name" value="DUF488"/>
    <property type="match status" value="1"/>
</dbReference>
<dbReference type="KEGG" id="asl:Aeqsu_3029"/>
<dbReference type="RefSeq" id="WP_014783716.1">
    <property type="nucleotide sequence ID" value="NC_018013.1"/>
</dbReference>
<dbReference type="OrthoDB" id="9789109at2"/>
<name>I3YZP9_AEQSU</name>
<evidence type="ECO:0000313" key="2">
    <source>
        <dbReference type="Proteomes" id="UP000006049"/>
    </source>
</evidence>
<dbReference type="PANTHER" id="PTHR39337:SF1">
    <property type="entry name" value="BLR5642 PROTEIN"/>
    <property type="match status" value="1"/>
</dbReference>
<protein>
    <recommendedName>
        <fullName evidence="3">Fe-S cluster assembly protein HesB</fullName>
    </recommendedName>
</protein>
<dbReference type="eggNOG" id="COG5483">
    <property type="taxonomic scope" value="Bacteria"/>
</dbReference>
<gene>
    <name evidence="1" type="ordered locus">Aeqsu_3029</name>
</gene>
<organism evidence="1 2">
    <name type="scientific">Aequorivita sublithincola (strain DSM 14238 / LMG 21431 / ACAM 643 / 9-3)</name>
    <dbReference type="NCBI Taxonomy" id="746697"/>
    <lineage>
        <taxon>Bacteria</taxon>
        <taxon>Pseudomonadati</taxon>
        <taxon>Bacteroidota</taxon>
        <taxon>Flavobacteriia</taxon>
        <taxon>Flavobacteriales</taxon>
        <taxon>Flavobacteriaceae</taxon>
        <taxon>Aequorivita</taxon>
    </lineage>
</organism>
<dbReference type="HOGENOM" id="CLU_077467_0_1_10"/>
<dbReference type="InterPro" id="IPR014519">
    <property type="entry name" value="UCP024492"/>
</dbReference>
<proteinExistence type="predicted"/>
<dbReference type="PIRSF" id="PIRSF024492">
    <property type="entry name" value="UCP024492"/>
    <property type="match status" value="1"/>
</dbReference>
<keyword evidence="2" id="KW-1185">Reference proteome</keyword>
<evidence type="ECO:0000313" key="1">
    <source>
        <dbReference type="EMBL" id="AFL82467.1"/>
    </source>
</evidence>
<dbReference type="AlphaFoldDB" id="I3YZP9"/>
<dbReference type="InterPro" id="IPR007438">
    <property type="entry name" value="DUF488"/>
</dbReference>
<dbReference type="PATRIC" id="fig|746697.3.peg.3086"/>
<dbReference type="STRING" id="746697.Aeqsu_3029"/>
<evidence type="ECO:0008006" key="3">
    <source>
        <dbReference type="Google" id="ProtNLM"/>
    </source>
</evidence>